<dbReference type="SUPFAM" id="SSF46689">
    <property type="entry name" value="Homeodomain-like"/>
    <property type="match status" value="1"/>
</dbReference>
<feature type="modified residue" description="4-aspartylphosphate" evidence="11">
    <location>
        <position position="54"/>
    </location>
</feature>
<keyword evidence="6" id="KW-0902">Two-component regulatory system</keyword>
<dbReference type="SUPFAM" id="SSF52540">
    <property type="entry name" value="P-loop containing nucleoside triphosphate hydrolases"/>
    <property type="match status" value="1"/>
</dbReference>
<dbReference type="InterPro" id="IPR011006">
    <property type="entry name" value="CheY-like_superfamily"/>
</dbReference>
<dbReference type="PANTHER" id="PTHR32071">
    <property type="entry name" value="TRANSCRIPTIONAL REGULATORY PROTEIN"/>
    <property type="match status" value="1"/>
</dbReference>
<evidence type="ECO:0000256" key="4">
    <source>
        <dbReference type="ARBA" id="ARBA00022741"/>
    </source>
</evidence>
<dbReference type="Pfam" id="PF02954">
    <property type="entry name" value="HTH_8"/>
    <property type="match status" value="1"/>
</dbReference>
<keyword evidence="3 11" id="KW-0597">Phosphoprotein</keyword>
<dbReference type="Gene3D" id="3.40.50.2300">
    <property type="match status" value="1"/>
</dbReference>
<dbReference type="PROSITE" id="PS00676">
    <property type="entry name" value="SIGMA54_INTERACT_2"/>
    <property type="match status" value="1"/>
</dbReference>
<dbReference type="GO" id="GO:0005524">
    <property type="term" value="F:ATP binding"/>
    <property type="evidence" value="ECO:0007669"/>
    <property type="project" value="UniProtKB-KW"/>
</dbReference>
<evidence type="ECO:0000256" key="11">
    <source>
        <dbReference type="PROSITE-ProRule" id="PRU00169"/>
    </source>
</evidence>
<keyword evidence="9" id="KW-0010">Activator</keyword>
<feature type="domain" description="Response regulatory" evidence="13">
    <location>
        <begin position="5"/>
        <end position="119"/>
    </location>
</feature>
<comment type="subcellular location">
    <subcellularLocation>
        <location evidence="1">Cytoplasm</location>
    </subcellularLocation>
</comment>
<evidence type="ECO:0000259" key="12">
    <source>
        <dbReference type="PROSITE" id="PS50045"/>
    </source>
</evidence>
<evidence type="ECO:0000259" key="13">
    <source>
        <dbReference type="PROSITE" id="PS50110"/>
    </source>
</evidence>
<dbReference type="GO" id="GO:0000160">
    <property type="term" value="P:phosphorelay signal transduction system"/>
    <property type="evidence" value="ECO:0007669"/>
    <property type="project" value="UniProtKB-KW"/>
</dbReference>
<dbReference type="FunFam" id="3.40.50.2300:FF:000018">
    <property type="entry name" value="DNA-binding transcriptional regulator NtrC"/>
    <property type="match status" value="1"/>
</dbReference>
<dbReference type="PROSITE" id="PS00688">
    <property type="entry name" value="SIGMA54_INTERACT_3"/>
    <property type="match status" value="1"/>
</dbReference>
<dbReference type="InterPro" id="IPR001789">
    <property type="entry name" value="Sig_transdc_resp-reg_receiver"/>
</dbReference>
<keyword evidence="7" id="KW-0805">Transcription regulation</keyword>
<evidence type="ECO:0000256" key="5">
    <source>
        <dbReference type="ARBA" id="ARBA00022840"/>
    </source>
</evidence>
<protein>
    <submittedName>
        <fullName evidence="14">Two-component system, NtrC family, response regulator AtoC</fullName>
    </submittedName>
</protein>
<dbReference type="Proteomes" id="UP000192923">
    <property type="component" value="Unassembled WGS sequence"/>
</dbReference>
<dbReference type="InterPro" id="IPR002197">
    <property type="entry name" value="HTH_Fis"/>
</dbReference>
<dbReference type="PROSITE" id="PS50045">
    <property type="entry name" value="SIGMA54_INTERACT_4"/>
    <property type="match status" value="1"/>
</dbReference>
<dbReference type="AlphaFoldDB" id="A0A1Y6D3I9"/>
<evidence type="ECO:0000256" key="6">
    <source>
        <dbReference type="ARBA" id="ARBA00023012"/>
    </source>
</evidence>
<dbReference type="GO" id="GO:0005737">
    <property type="term" value="C:cytoplasm"/>
    <property type="evidence" value="ECO:0007669"/>
    <property type="project" value="UniProtKB-SubCell"/>
</dbReference>
<keyword evidence="2" id="KW-0963">Cytoplasm</keyword>
<dbReference type="InterPro" id="IPR025943">
    <property type="entry name" value="Sigma_54_int_dom_ATP-bd_2"/>
</dbReference>
<dbReference type="InterPro" id="IPR027417">
    <property type="entry name" value="P-loop_NTPase"/>
</dbReference>
<dbReference type="PROSITE" id="PS50110">
    <property type="entry name" value="RESPONSE_REGULATORY"/>
    <property type="match status" value="1"/>
</dbReference>
<dbReference type="SMART" id="SM00448">
    <property type="entry name" value="REC"/>
    <property type="match status" value="1"/>
</dbReference>
<evidence type="ECO:0000313" key="15">
    <source>
        <dbReference type="Proteomes" id="UP000192923"/>
    </source>
</evidence>
<proteinExistence type="predicted"/>
<keyword evidence="4" id="KW-0547">Nucleotide-binding</keyword>
<evidence type="ECO:0000256" key="8">
    <source>
        <dbReference type="ARBA" id="ARBA00023125"/>
    </source>
</evidence>
<dbReference type="InterPro" id="IPR003593">
    <property type="entry name" value="AAA+_ATPase"/>
</dbReference>
<dbReference type="PRINTS" id="PR01590">
    <property type="entry name" value="HTHFIS"/>
</dbReference>
<evidence type="ECO:0000256" key="2">
    <source>
        <dbReference type="ARBA" id="ARBA00022490"/>
    </source>
</evidence>
<dbReference type="CDD" id="cd00156">
    <property type="entry name" value="REC"/>
    <property type="match status" value="1"/>
</dbReference>
<dbReference type="FunFam" id="1.10.8.60:FF:000014">
    <property type="entry name" value="DNA-binding transcriptional regulator NtrC"/>
    <property type="match status" value="1"/>
</dbReference>
<dbReference type="InterPro" id="IPR009057">
    <property type="entry name" value="Homeodomain-like_sf"/>
</dbReference>
<evidence type="ECO:0000256" key="7">
    <source>
        <dbReference type="ARBA" id="ARBA00023015"/>
    </source>
</evidence>
<evidence type="ECO:0000256" key="3">
    <source>
        <dbReference type="ARBA" id="ARBA00022553"/>
    </source>
</evidence>
<sequence length="464" mass="50951">MKHSRVLVVDDEANARRMLEILLARLGCQVLTAADGQEALDLLHGGAVHLVITDLNMPRLDGLGLLAALRQEDNPVPVILVTAYGTVETAVAAMKQGAFDYLIRPLDLDQVELVVRRALDRQRIVRENAFLRGQMDRGWEEFVGQGAAMRQVYELIRQVAPTKANVLVTGETGTGKELAARAIHRHSGREGLFVPINCAAIPAEILESELFGYAKGAFTGANKDRVGKFELADGGTLFLDEITEMSPALQAKLLRVLQESTIDRLGCNRPIAVDIRLVAATNRDPREAVREGRLREDLFYRLNVFGIQLPPLRDRREDIPVLAAHFLEKYGAQLGCGCGRLDPAAERTLRAYPWPGNVRELENMMERAAVLCRGGTVEPRHLPLEIAGTGGPVAAVAAPVVISADPVAEDLDLERRVEALERGLLTRALAESGDNKAKAARLLKISERTLWYKLKKYGFSGEKG</sequence>
<accession>A0A1Y6D3I9</accession>
<evidence type="ECO:0000256" key="9">
    <source>
        <dbReference type="ARBA" id="ARBA00023159"/>
    </source>
</evidence>
<evidence type="ECO:0000256" key="1">
    <source>
        <dbReference type="ARBA" id="ARBA00004496"/>
    </source>
</evidence>
<dbReference type="Pfam" id="PF00072">
    <property type="entry name" value="Response_reg"/>
    <property type="match status" value="1"/>
</dbReference>
<dbReference type="InterPro" id="IPR058031">
    <property type="entry name" value="AAA_lid_NorR"/>
</dbReference>
<evidence type="ECO:0000256" key="10">
    <source>
        <dbReference type="ARBA" id="ARBA00023163"/>
    </source>
</evidence>
<dbReference type="PANTHER" id="PTHR32071:SF113">
    <property type="entry name" value="ALGINATE BIOSYNTHESIS TRANSCRIPTIONAL REGULATORY PROTEIN ALGB"/>
    <property type="match status" value="1"/>
</dbReference>
<dbReference type="Gene3D" id="3.40.50.300">
    <property type="entry name" value="P-loop containing nucleotide triphosphate hydrolases"/>
    <property type="match status" value="1"/>
</dbReference>
<dbReference type="FunFam" id="3.40.50.300:FF:000006">
    <property type="entry name" value="DNA-binding transcriptional regulator NtrC"/>
    <property type="match status" value="1"/>
</dbReference>
<reference evidence="14 15" key="1">
    <citation type="submission" date="2016-12" db="EMBL/GenBank/DDBJ databases">
        <authorList>
            <person name="Song W.-J."/>
            <person name="Kurnit D.M."/>
        </authorList>
    </citation>
    <scope>NUCLEOTIDE SEQUENCE [LARGE SCALE GENOMIC DNA]</scope>
    <source>
        <strain evidence="14 15">175</strain>
    </source>
</reference>
<dbReference type="Gene3D" id="1.10.8.60">
    <property type="match status" value="1"/>
</dbReference>
<dbReference type="Pfam" id="PF00158">
    <property type="entry name" value="Sigma54_activat"/>
    <property type="match status" value="1"/>
</dbReference>
<dbReference type="GO" id="GO:0006355">
    <property type="term" value="P:regulation of DNA-templated transcription"/>
    <property type="evidence" value="ECO:0007669"/>
    <property type="project" value="InterPro"/>
</dbReference>
<name>A0A1Y6D3I9_9GAMM</name>
<keyword evidence="8" id="KW-0238">DNA-binding</keyword>
<dbReference type="InterPro" id="IPR025944">
    <property type="entry name" value="Sigma_54_int_dom_CS"/>
</dbReference>
<dbReference type="STRING" id="1760988.SAMN02949497_1853"/>
<dbReference type="EMBL" id="FXAM01000001">
    <property type="protein sequence ID" value="SMF94535.1"/>
    <property type="molecule type" value="Genomic_DNA"/>
</dbReference>
<dbReference type="CDD" id="cd00009">
    <property type="entry name" value="AAA"/>
    <property type="match status" value="1"/>
</dbReference>
<dbReference type="SMART" id="SM00382">
    <property type="entry name" value="AAA"/>
    <property type="match status" value="1"/>
</dbReference>
<keyword evidence="10" id="KW-0804">Transcription</keyword>
<keyword evidence="5" id="KW-0067">ATP-binding</keyword>
<feature type="domain" description="Sigma-54 factor interaction" evidence="12">
    <location>
        <begin position="142"/>
        <end position="370"/>
    </location>
</feature>
<dbReference type="OrthoDB" id="9804019at2"/>
<organism evidence="14 15">
    <name type="scientific">Methylomagnum ishizawai</name>
    <dbReference type="NCBI Taxonomy" id="1760988"/>
    <lineage>
        <taxon>Bacteria</taxon>
        <taxon>Pseudomonadati</taxon>
        <taxon>Pseudomonadota</taxon>
        <taxon>Gammaproteobacteria</taxon>
        <taxon>Methylococcales</taxon>
        <taxon>Methylococcaceae</taxon>
        <taxon>Methylomagnum</taxon>
    </lineage>
</organism>
<dbReference type="RefSeq" id="WP_085211999.1">
    <property type="nucleotide sequence ID" value="NZ_FXAM01000001.1"/>
</dbReference>
<evidence type="ECO:0000313" key="14">
    <source>
        <dbReference type="EMBL" id="SMF94535.1"/>
    </source>
</evidence>
<gene>
    <name evidence="14" type="ORF">SAMN02949497_1853</name>
</gene>
<dbReference type="SUPFAM" id="SSF52172">
    <property type="entry name" value="CheY-like"/>
    <property type="match status" value="1"/>
</dbReference>
<dbReference type="Gene3D" id="1.10.10.60">
    <property type="entry name" value="Homeodomain-like"/>
    <property type="match status" value="1"/>
</dbReference>
<dbReference type="InterPro" id="IPR002078">
    <property type="entry name" value="Sigma_54_int"/>
</dbReference>
<keyword evidence="15" id="KW-1185">Reference proteome</keyword>
<dbReference type="GO" id="GO:0043565">
    <property type="term" value="F:sequence-specific DNA binding"/>
    <property type="evidence" value="ECO:0007669"/>
    <property type="project" value="InterPro"/>
</dbReference>
<dbReference type="Pfam" id="PF25601">
    <property type="entry name" value="AAA_lid_14"/>
    <property type="match status" value="1"/>
</dbReference>